<organism evidence="1 2">
    <name type="scientific">Panagrolaimus sp. PS1159</name>
    <dbReference type="NCBI Taxonomy" id="55785"/>
    <lineage>
        <taxon>Eukaryota</taxon>
        <taxon>Metazoa</taxon>
        <taxon>Ecdysozoa</taxon>
        <taxon>Nematoda</taxon>
        <taxon>Chromadorea</taxon>
        <taxon>Rhabditida</taxon>
        <taxon>Tylenchina</taxon>
        <taxon>Panagrolaimomorpha</taxon>
        <taxon>Panagrolaimoidea</taxon>
        <taxon>Panagrolaimidae</taxon>
        <taxon>Panagrolaimus</taxon>
    </lineage>
</organism>
<accession>A0AC35EV38</accession>
<protein>
    <submittedName>
        <fullName evidence="2">Uncharacterized protein</fullName>
    </submittedName>
</protein>
<reference evidence="2" key="1">
    <citation type="submission" date="2022-11" db="UniProtKB">
        <authorList>
            <consortium name="WormBaseParasite"/>
        </authorList>
    </citation>
    <scope>IDENTIFICATION</scope>
</reference>
<proteinExistence type="predicted"/>
<sequence>MDSYWMKKAKMHLRAIAYGSFVLASAYGTYKLGKTLKDWIQRTERKQIYEMEDYIQHKYIQAEKLQQQQQKHK</sequence>
<dbReference type="Proteomes" id="UP000887580">
    <property type="component" value="Unplaced"/>
</dbReference>
<evidence type="ECO:0000313" key="2">
    <source>
        <dbReference type="WBParaSite" id="PS1159_v2.g11007.t1"/>
    </source>
</evidence>
<name>A0AC35EV38_9BILA</name>
<dbReference type="WBParaSite" id="PS1159_v2.g11007.t1">
    <property type="protein sequence ID" value="PS1159_v2.g11007.t1"/>
    <property type="gene ID" value="PS1159_v2.g11007"/>
</dbReference>
<evidence type="ECO:0000313" key="1">
    <source>
        <dbReference type="Proteomes" id="UP000887580"/>
    </source>
</evidence>